<sequence length="118" mass="12616">MKETEDGHDVISRYRTVAREVPDETVDERILGISVARTRPKAAARTWYALAASVVAAVIAIGLHQAGTQRDVIVTGATDTFGLIEGNSRAFLLGQTGAEGVGPGDSLFVRMEDNSEED</sequence>
<evidence type="ECO:0000313" key="2">
    <source>
        <dbReference type="EMBL" id="MBB6093972.1"/>
    </source>
</evidence>
<gene>
    <name evidence="2" type="ORF">HNQ60_002853</name>
</gene>
<dbReference type="RefSeq" id="WP_184332825.1">
    <property type="nucleotide sequence ID" value="NZ_JACHHZ010000003.1"/>
</dbReference>
<comment type="caution">
    <text evidence="2">The sequence shown here is derived from an EMBL/GenBank/DDBJ whole genome shotgun (WGS) entry which is preliminary data.</text>
</comment>
<feature type="transmembrane region" description="Helical" evidence="1">
    <location>
        <begin position="47"/>
        <end position="66"/>
    </location>
</feature>
<proteinExistence type="predicted"/>
<evidence type="ECO:0000256" key="1">
    <source>
        <dbReference type="SAM" id="Phobius"/>
    </source>
</evidence>
<dbReference type="AlphaFoldDB" id="A0A841HPI7"/>
<dbReference type="EMBL" id="JACHHZ010000003">
    <property type="protein sequence ID" value="MBB6093972.1"/>
    <property type="molecule type" value="Genomic_DNA"/>
</dbReference>
<keyword evidence="1" id="KW-0812">Transmembrane</keyword>
<accession>A0A841HPI7</accession>
<reference evidence="2 3" key="1">
    <citation type="submission" date="2020-08" db="EMBL/GenBank/DDBJ databases">
        <title>Genomic Encyclopedia of Type Strains, Phase IV (KMG-IV): sequencing the most valuable type-strain genomes for metagenomic binning, comparative biology and taxonomic classification.</title>
        <authorList>
            <person name="Goeker M."/>
        </authorList>
    </citation>
    <scope>NUCLEOTIDE SEQUENCE [LARGE SCALE GENOMIC DNA]</scope>
    <source>
        <strain evidence="2 3">DSM 26723</strain>
    </source>
</reference>
<keyword evidence="1" id="KW-0472">Membrane</keyword>
<keyword evidence="3" id="KW-1185">Reference proteome</keyword>
<organism evidence="2 3">
    <name type="scientific">Povalibacter uvarum</name>
    <dbReference type="NCBI Taxonomy" id="732238"/>
    <lineage>
        <taxon>Bacteria</taxon>
        <taxon>Pseudomonadati</taxon>
        <taxon>Pseudomonadota</taxon>
        <taxon>Gammaproteobacteria</taxon>
        <taxon>Steroidobacterales</taxon>
        <taxon>Steroidobacteraceae</taxon>
        <taxon>Povalibacter</taxon>
    </lineage>
</organism>
<evidence type="ECO:0000313" key="3">
    <source>
        <dbReference type="Proteomes" id="UP000588068"/>
    </source>
</evidence>
<dbReference type="Proteomes" id="UP000588068">
    <property type="component" value="Unassembled WGS sequence"/>
</dbReference>
<keyword evidence="1" id="KW-1133">Transmembrane helix</keyword>
<protein>
    <submittedName>
        <fullName evidence="2">Uncharacterized protein</fullName>
    </submittedName>
</protein>
<name>A0A841HPI7_9GAMM</name>